<evidence type="ECO:0000313" key="5">
    <source>
        <dbReference type="Proteomes" id="UP000000990"/>
    </source>
</evidence>
<evidence type="ECO:0000259" key="3">
    <source>
        <dbReference type="Pfam" id="PF17288"/>
    </source>
</evidence>
<keyword evidence="1" id="KW-0460">Magnesium</keyword>
<dbReference type="GO" id="GO:0019073">
    <property type="term" value="P:viral DNA genome packaging"/>
    <property type="evidence" value="ECO:0007669"/>
    <property type="project" value="UniProtKB-UniRule"/>
</dbReference>
<feature type="binding site" evidence="1">
    <location>
        <position position="328"/>
    </location>
    <ligand>
        <name>Mn(2+)</name>
        <dbReference type="ChEBI" id="CHEBI:29035"/>
        <label>1</label>
        <note>catalytic; for nuclease activity</note>
    </ligand>
</feature>
<dbReference type="InterPro" id="IPR044269">
    <property type="entry name" value="Terminase_large_su_SPP1-like"/>
</dbReference>
<dbReference type="Proteomes" id="UP000000990">
    <property type="component" value="Segment"/>
</dbReference>
<dbReference type="Gene3D" id="3.30.420.280">
    <property type="match status" value="1"/>
</dbReference>
<proteinExistence type="inferred from homology"/>
<dbReference type="InterPro" id="IPR035413">
    <property type="entry name" value="Terminase_L_C"/>
</dbReference>
<dbReference type="PANTHER" id="PTHR39184:SF1">
    <property type="entry name" value="PBSX PHAGE TERMINASE LARGE SUBUNIT"/>
    <property type="match status" value="1"/>
</dbReference>
<feature type="binding site" evidence="1">
    <location>
        <position position="405"/>
    </location>
    <ligand>
        <name>Mn(2+)</name>
        <dbReference type="ChEBI" id="CHEBI:29035"/>
        <label>2</label>
        <note>catalytic; for nuclease activity</note>
    </ligand>
</feature>
<comment type="function">
    <text evidence="1">The terminase large subunit acts as an ATP driven molecular motor necessary for viral DNA translocation into empty capsids and as an endonuclease that cuts the viral genome to initiate and to end a packaging reaction. The terminase lies at a unique vertex of the procapsid and is composed of two subunits, a small terminase subunit involved in viral DNA recognition (packaging sequence), and a large terminase subunit possessing endonucleolytic and ATPase activities. Both terminase subunits heterooligomerize and are docked on the portal protein to form the packaging machine. The terminase large subunit exhibits endonuclease activity and cleaves the viral genome concatemer once the capsid is full (headful packaging). Once the capsid is packaged with the DNA, the terminase complex is substituted by the adapter and the stopper protein that form the connector.</text>
</comment>
<feature type="active site" description="For ATPase activity" evidence="1">
    <location>
        <position position="145"/>
    </location>
</feature>
<dbReference type="EC" id="3.6.4.-" evidence="1"/>
<protein>
    <recommendedName>
        <fullName evidence="1">Terminase, large subunit</fullName>
    </recommendedName>
    <alternativeName>
        <fullName evidence="1">DNA-packaging protein</fullName>
    </alternativeName>
    <domain>
        <recommendedName>
            <fullName evidence="1">Endonuclease</fullName>
            <ecNumber evidence="1">3.1.-.-</ecNumber>
        </recommendedName>
    </domain>
    <domain>
        <recommendedName>
            <fullName evidence="1">ATPase</fullName>
            <ecNumber evidence="1">3.6.4.-</ecNumber>
        </recommendedName>
    </domain>
</protein>
<keyword evidence="1" id="KW-0464">Manganese</keyword>
<dbReference type="KEGG" id="vg:5075541"/>
<dbReference type="InterPro" id="IPR052380">
    <property type="entry name" value="Viral_DNA_packaging_terminase"/>
</dbReference>
<feature type="binding site" evidence="1">
    <location>
        <position position="273"/>
    </location>
    <ligand>
        <name>Mn(2+)</name>
        <dbReference type="ChEBI" id="CHEBI:29035"/>
        <label>1</label>
        <note>catalytic; for nuclease activity</note>
    </ligand>
</feature>
<comment type="domain">
    <text evidence="1">The N-terminus contains an ATPase domain and the C-terminus contains an endonuclease domain.</text>
</comment>
<dbReference type="InterPro" id="IPR006437">
    <property type="entry name" value="Phage_terminase_lsu"/>
</dbReference>
<feature type="short sequence motif" description="Walker A motif" evidence="1">
    <location>
        <begin position="42"/>
        <end position="49"/>
    </location>
</feature>
<comment type="caution">
    <text evidence="1">Lacks conserved residue(s) required for the propagation of feature annotation.</text>
</comment>
<keyword evidence="1" id="KW-0479">Metal-binding</keyword>
<evidence type="ECO:0000313" key="4">
    <source>
        <dbReference type="EMBL" id="AAP74512.1"/>
    </source>
</evidence>
<reference evidence="4 5" key="1">
    <citation type="journal article" date="2003" name="Int. J. Food Microbiol.">
        <title>Isolation and characterization of a Lactobacillus plantarum bacteriophage, phiJL-1, from a cucumber fermentation.</title>
        <authorList>
            <person name="Lu Z."/>
            <person name="Breidt F."/>
            <person name="Fleming H.P."/>
            <person name="Altermann E."/>
            <person name="Klaenhammer T.R."/>
        </authorList>
    </citation>
    <scope>NUCLEOTIDE SEQUENCE [LARGE SCALE GENOMIC DNA]</scope>
</reference>
<reference evidence="4 5" key="2">
    <citation type="journal article" date="2005" name="Gene">
        <title>Sequence analysis of the Lactobacillus plantarum bacteriophage PhiJL-1.</title>
        <authorList>
            <person name="Lu Z."/>
            <person name="Altermann E."/>
            <person name="Breidt F."/>
            <person name="Predki P."/>
            <person name="Fleming H.P."/>
            <person name="Klaenhammer T.R."/>
        </authorList>
    </citation>
    <scope>NUCLEOTIDE SEQUENCE</scope>
</reference>
<dbReference type="HAMAP" id="MF_04145">
    <property type="entry name" value="TERL_SPP1"/>
    <property type="match status" value="1"/>
</dbReference>
<dbReference type="InterPro" id="IPR027417">
    <property type="entry name" value="P-loop_NTPase"/>
</dbReference>
<keyword evidence="1" id="KW-0540">Nuclease</keyword>
<dbReference type="NCBIfam" id="TIGR01547">
    <property type="entry name" value="phage_term_2"/>
    <property type="match status" value="1"/>
</dbReference>
<dbReference type="GO" id="GO:0016887">
    <property type="term" value="F:ATP hydrolysis activity"/>
    <property type="evidence" value="ECO:0007669"/>
    <property type="project" value="InterPro"/>
</dbReference>
<organism evidence="4 5">
    <name type="scientific">Lactobacillus phage phiJL-1</name>
    <dbReference type="NCBI Taxonomy" id="2892345"/>
    <lineage>
        <taxon>Viruses</taxon>
        <taxon>Duplodnaviria</taxon>
        <taxon>Heunggongvirae</taxon>
        <taxon>Uroviricota</taxon>
        <taxon>Caudoviricetes</taxon>
        <taxon>Coetzeevirus</taxon>
        <taxon>Coetzeevirus JL1</taxon>
    </lineage>
</organism>
<evidence type="ECO:0000256" key="1">
    <source>
        <dbReference type="HAMAP-Rule" id="MF_04145"/>
    </source>
</evidence>
<keyword evidence="1" id="KW-0547">Nucleotide-binding</keyword>
<accession>Q597V9</accession>
<keyword evidence="1" id="KW-0378">Hydrolase</keyword>
<dbReference type="GO" id="GO:0004519">
    <property type="term" value="F:endonuclease activity"/>
    <property type="evidence" value="ECO:0007669"/>
    <property type="project" value="UniProtKB-UniRule"/>
</dbReference>
<dbReference type="Pfam" id="PF17288">
    <property type="entry name" value="Terminase_3C"/>
    <property type="match status" value="1"/>
</dbReference>
<dbReference type="Pfam" id="PF04466">
    <property type="entry name" value="Terminase_3"/>
    <property type="match status" value="1"/>
</dbReference>
<dbReference type="GO" id="GO:0005524">
    <property type="term" value="F:ATP binding"/>
    <property type="evidence" value="ECO:0007669"/>
    <property type="project" value="UniProtKB-KW"/>
</dbReference>
<dbReference type="InterPro" id="IPR035412">
    <property type="entry name" value="Terminase_L_N"/>
</dbReference>
<feature type="domain" description="Phage terminase large subunit N-terminal" evidence="2">
    <location>
        <begin position="35"/>
        <end position="240"/>
    </location>
</feature>
<dbReference type="Gene3D" id="3.40.50.300">
    <property type="entry name" value="P-loop containing nucleotide triphosphate hydrolases"/>
    <property type="match status" value="1"/>
</dbReference>
<dbReference type="RefSeq" id="YP_223885.1">
    <property type="nucleotide sequence ID" value="NC_006936.1"/>
</dbReference>
<feature type="domain" description="Phage terminase large subunit C-terminal" evidence="3">
    <location>
        <begin position="273"/>
        <end position="415"/>
    </location>
</feature>
<keyword evidence="1" id="KW-0231">Viral genome packaging</keyword>
<feature type="binding site" evidence="1">
    <location>
        <position position="408"/>
    </location>
    <ligand>
        <name>Mn(2+)</name>
        <dbReference type="ChEBI" id="CHEBI:29035"/>
        <label>2</label>
        <note>catalytic; for nuclease activity</note>
    </ligand>
</feature>
<dbReference type="GO" id="GO:0046872">
    <property type="term" value="F:metal ion binding"/>
    <property type="evidence" value="ECO:0007669"/>
    <property type="project" value="UniProtKB-UniRule"/>
</dbReference>
<evidence type="ECO:0000259" key="2">
    <source>
        <dbReference type="Pfam" id="PF04466"/>
    </source>
</evidence>
<keyword evidence="1" id="KW-0067">ATP-binding</keyword>
<keyword evidence="1" id="KW-1188">Viral release from host cell</keyword>
<comment type="cofactor">
    <cofactor evidence="1">
        <name>Mn(2+)</name>
        <dbReference type="ChEBI" id="CHEBI:29035"/>
    </cofactor>
    <cofactor evidence="1">
        <name>Mg(2+)</name>
        <dbReference type="ChEBI" id="CHEBI:18420"/>
    </cofactor>
    <text evidence="1">Binds 2 divalent metal cations per subunit. Mn(2+) is preferred over Mg(2+).</text>
</comment>
<dbReference type="EMBL" id="AY236756">
    <property type="protein sequence ID" value="AAP74512.1"/>
    <property type="molecule type" value="Genomic_DNA"/>
</dbReference>
<keyword evidence="1" id="KW-0255">Endonuclease</keyword>
<feature type="binding site" evidence="1">
    <location>
        <position position="273"/>
    </location>
    <ligand>
        <name>Mn(2+)</name>
        <dbReference type="ChEBI" id="CHEBI:29035"/>
        <label>2</label>
        <note>catalytic; for nuclease activity</note>
    </ligand>
</feature>
<comment type="subunit">
    <text evidence="1">Monomer. Interacts with the terminase small subunit; the active complex is probably heterooligomeric. Interacts with the portal protein.</text>
</comment>
<dbReference type="GO" id="GO:0051276">
    <property type="term" value="P:chromosome organization"/>
    <property type="evidence" value="ECO:0007669"/>
    <property type="project" value="UniProtKB-UniRule"/>
</dbReference>
<dbReference type="EC" id="3.1.-.-" evidence="1"/>
<dbReference type="GeneID" id="5075541"/>
<keyword evidence="5" id="KW-1185">Reference proteome</keyword>
<name>Q597V9_9CAUD</name>
<dbReference type="PANTHER" id="PTHR39184">
    <property type="match status" value="1"/>
</dbReference>
<sequence>MCIFLKMVIVMANTIDLNVPYIVSKAYYPMFNSRDRYLVYKGSRGSGKSYATAAKVIIDIMMYPYVNWLVTRQYATTQKDSTFATIRKVAHSMGVLDLFKFTKSPLEITYKQTGQKVFFRGMDDPLKITSIQPVTGFICRRWCEEAYELKSLDAFDTVEESMRGELPPGGFYQTVITFNPWSDRHWLKHEFFDDKTKRNHSRAITTTYKDNDHLNADYVDSLKEMLVRNPNRARVAVLGEWGIAEGLVFDGLFEQRDFSYDEIANLPKSVGLDFGFKHDPTAGEFIAVDQDNRIVYIYDEFYKQHLLTNQIAQELAKHKAFGLPITADSAEQRMIVELSQQHRVPNIKPSGKGKDSVIQGIQYMQSYRFVVHPRVKGLMEEFNTYVYDMDKEGNWLNKPKDANNHAIDALRYALEKYMFVRAGHYMNYQERVSTLKNLGL</sequence>
<dbReference type="GO" id="GO:0098009">
    <property type="term" value="C:viral terminase, large subunit"/>
    <property type="evidence" value="ECO:0007669"/>
    <property type="project" value="UniProtKB-UniRule"/>
</dbReference>